<feature type="signal peptide" evidence="1">
    <location>
        <begin position="1"/>
        <end position="19"/>
    </location>
</feature>
<organism evidence="2 3">
    <name type="scientific">Neobacillus pocheonensis</name>
    <dbReference type="NCBI Taxonomy" id="363869"/>
    <lineage>
        <taxon>Bacteria</taxon>
        <taxon>Bacillati</taxon>
        <taxon>Bacillota</taxon>
        <taxon>Bacilli</taxon>
        <taxon>Bacillales</taxon>
        <taxon>Bacillaceae</taxon>
        <taxon>Neobacillus</taxon>
    </lineage>
</organism>
<evidence type="ECO:0000313" key="3">
    <source>
        <dbReference type="Proteomes" id="UP001523262"/>
    </source>
</evidence>
<keyword evidence="1" id="KW-0732">Signal</keyword>
<evidence type="ECO:0008006" key="4">
    <source>
        <dbReference type="Google" id="ProtNLM"/>
    </source>
</evidence>
<reference evidence="2 3" key="1">
    <citation type="submission" date="2022-06" db="EMBL/GenBank/DDBJ databases">
        <authorList>
            <person name="Jeon C.O."/>
        </authorList>
    </citation>
    <scope>NUCLEOTIDE SEQUENCE [LARGE SCALE GENOMIC DNA]</scope>
    <source>
        <strain evidence="2 3">KCTC 13943</strain>
    </source>
</reference>
<feature type="chain" id="PRO_5046860599" description="Lipoprotein" evidence="1">
    <location>
        <begin position="20"/>
        <end position="101"/>
    </location>
</feature>
<gene>
    <name evidence="2" type="ORF">NDK43_08860</name>
</gene>
<comment type="caution">
    <text evidence="2">The sequence shown here is derived from an EMBL/GenBank/DDBJ whole genome shotgun (WGS) entry which is preliminary data.</text>
</comment>
<dbReference type="PROSITE" id="PS51257">
    <property type="entry name" value="PROKAR_LIPOPROTEIN"/>
    <property type="match status" value="1"/>
</dbReference>
<protein>
    <recommendedName>
        <fullName evidence="4">Lipoprotein</fullName>
    </recommendedName>
</protein>
<sequence length="101" mass="11251">MKKYILGIIAIFLTFGLGACSSQTQKSNHKANQMTANAKKVKSRKVASADNQTLLHLLKMDPISLKDEVKSGKSIVDIGKEKNVTEDQMVNAWQDQNRTLF</sequence>
<proteinExistence type="predicted"/>
<accession>A0ABT0W8Z0</accession>
<evidence type="ECO:0000313" key="2">
    <source>
        <dbReference type="EMBL" id="MCM2532474.1"/>
    </source>
</evidence>
<evidence type="ECO:0000256" key="1">
    <source>
        <dbReference type="SAM" id="SignalP"/>
    </source>
</evidence>
<dbReference type="Proteomes" id="UP001523262">
    <property type="component" value="Unassembled WGS sequence"/>
</dbReference>
<dbReference type="EMBL" id="JAMQCR010000001">
    <property type="protein sequence ID" value="MCM2532474.1"/>
    <property type="molecule type" value="Genomic_DNA"/>
</dbReference>
<name>A0ABT0W8Z0_9BACI</name>
<keyword evidence="3" id="KW-1185">Reference proteome</keyword>